<evidence type="ECO:0000313" key="2">
    <source>
        <dbReference type="Proteomes" id="UP000188388"/>
    </source>
</evidence>
<dbReference type="AlphaFoldDB" id="A0A1R3VD82"/>
<keyword evidence="2" id="KW-1185">Reference proteome</keyword>
<accession>A0A1R3VD82</accession>
<reference evidence="2" key="1">
    <citation type="submission" date="2017-01" db="EMBL/GenBank/DDBJ databases">
        <authorList>
            <person name="Brunel B."/>
        </authorList>
    </citation>
    <scope>NUCLEOTIDE SEQUENCE [LARGE SCALE GENOMIC DNA]</scope>
</reference>
<dbReference type="Proteomes" id="UP000188388">
    <property type="component" value="Unassembled WGS sequence"/>
</dbReference>
<protein>
    <submittedName>
        <fullName evidence="1">Uncharacterized protein</fullName>
    </submittedName>
</protein>
<dbReference type="EMBL" id="FTPD01000036">
    <property type="protein sequence ID" value="SIT57837.1"/>
    <property type="molecule type" value="Genomic_DNA"/>
</dbReference>
<gene>
    <name evidence="1" type="ORF">BQ8794_410004</name>
</gene>
<evidence type="ECO:0000313" key="1">
    <source>
        <dbReference type="EMBL" id="SIT57837.1"/>
    </source>
</evidence>
<name>A0A1R3VD82_9HYPH</name>
<organism evidence="1 2">
    <name type="scientific">Mesorhizobium prunaredense</name>
    <dbReference type="NCBI Taxonomy" id="1631249"/>
    <lineage>
        <taxon>Bacteria</taxon>
        <taxon>Pseudomonadati</taxon>
        <taxon>Pseudomonadota</taxon>
        <taxon>Alphaproteobacteria</taxon>
        <taxon>Hyphomicrobiales</taxon>
        <taxon>Phyllobacteriaceae</taxon>
        <taxon>Mesorhizobium</taxon>
    </lineage>
</organism>
<sequence length="37" mass="4175">MRCVYLRALVRALNARGIKLHEIASRAIVSVPELQRA</sequence>
<proteinExistence type="predicted"/>